<feature type="transmembrane region" description="Helical" evidence="7">
    <location>
        <begin position="72"/>
        <end position="99"/>
    </location>
</feature>
<evidence type="ECO:0000256" key="7">
    <source>
        <dbReference type="RuleBase" id="RU363032"/>
    </source>
</evidence>
<feature type="transmembrane region" description="Helical" evidence="7">
    <location>
        <begin position="139"/>
        <end position="160"/>
    </location>
</feature>
<dbReference type="RefSeq" id="WP_136369789.1">
    <property type="nucleotide sequence ID" value="NZ_SSOB01000011.1"/>
</dbReference>
<organism evidence="9 10">
    <name type="scientific">Cohnella fermenti</name>
    <dbReference type="NCBI Taxonomy" id="2565925"/>
    <lineage>
        <taxon>Bacteria</taxon>
        <taxon>Bacillati</taxon>
        <taxon>Bacillota</taxon>
        <taxon>Bacilli</taxon>
        <taxon>Bacillales</taxon>
        <taxon>Paenibacillaceae</taxon>
        <taxon>Cohnella</taxon>
    </lineage>
</organism>
<evidence type="ECO:0000256" key="4">
    <source>
        <dbReference type="ARBA" id="ARBA00022692"/>
    </source>
</evidence>
<evidence type="ECO:0000259" key="8">
    <source>
        <dbReference type="PROSITE" id="PS50928"/>
    </source>
</evidence>
<accession>A0A4S4C099</accession>
<reference evidence="9 10" key="1">
    <citation type="submission" date="2019-04" db="EMBL/GenBank/DDBJ databases">
        <title>Cohnella sp. nov. isolated from preserved vegetables.</title>
        <authorList>
            <person name="Lin S.-Y."/>
            <person name="Hung M.-H."/>
            <person name="Young C.-C."/>
        </authorList>
    </citation>
    <scope>NUCLEOTIDE SEQUENCE [LARGE SCALE GENOMIC DNA]</scope>
    <source>
        <strain evidence="9 10">CC-MHH1044</strain>
    </source>
</reference>
<protein>
    <submittedName>
        <fullName evidence="9">Carbohydrate ABC transporter permease</fullName>
    </submittedName>
</protein>
<keyword evidence="3" id="KW-1003">Cell membrane</keyword>
<dbReference type="Gene3D" id="1.10.3720.10">
    <property type="entry name" value="MetI-like"/>
    <property type="match status" value="1"/>
</dbReference>
<keyword evidence="6 7" id="KW-0472">Membrane</keyword>
<evidence type="ECO:0000256" key="2">
    <source>
        <dbReference type="ARBA" id="ARBA00022448"/>
    </source>
</evidence>
<dbReference type="Proteomes" id="UP000310636">
    <property type="component" value="Unassembled WGS sequence"/>
</dbReference>
<dbReference type="InterPro" id="IPR000515">
    <property type="entry name" value="MetI-like"/>
</dbReference>
<sequence>MRTTRGEKVFQTLNMALLSLLSILFLYPYLNQLAISLNDGADTAYGGITIFPRVWTLENFAAVFSNESFTRALFVTVARVVVGTATGLVVTLAASYALLNKKLPGRNAFLTLLLIPTFIQGGLIPTFMLYRELHLINNFWVYILPSIFVFYNMLIMRAYLETIPASLEESAKLDGANSIQILFKLYLPLSMPVVATISLWIAVTHWNDWTTTLMFVQDTRTQTLQFMLYKVLKESELMMQMAVERSMQGGESSGAMPTITPTSVRAATLIVSTLPIVMVYPFIQKHFVKGVMLGAIKE</sequence>
<evidence type="ECO:0000313" key="10">
    <source>
        <dbReference type="Proteomes" id="UP000310636"/>
    </source>
</evidence>
<dbReference type="Pfam" id="PF00528">
    <property type="entry name" value="BPD_transp_1"/>
    <property type="match status" value="1"/>
</dbReference>
<dbReference type="InterPro" id="IPR035906">
    <property type="entry name" value="MetI-like_sf"/>
</dbReference>
<evidence type="ECO:0000256" key="3">
    <source>
        <dbReference type="ARBA" id="ARBA00022475"/>
    </source>
</evidence>
<feature type="domain" description="ABC transmembrane type-1" evidence="8">
    <location>
        <begin position="69"/>
        <end position="280"/>
    </location>
</feature>
<evidence type="ECO:0000256" key="5">
    <source>
        <dbReference type="ARBA" id="ARBA00022989"/>
    </source>
</evidence>
<dbReference type="EMBL" id="SSOB01000011">
    <property type="protein sequence ID" value="THF80352.1"/>
    <property type="molecule type" value="Genomic_DNA"/>
</dbReference>
<evidence type="ECO:0000256" key="1">
    <source>
        <dbReference type="ARBA" id="ARBA00004651"/>
    </source>
</evidence>
<dbReference type="CDD" id="cd06261">
    <property type="entry name" value="TM_PBP2"/>
    <property type="match status" value="1"/>
</dbReference>
<name>A0A4S4C099_9BACL</name>
<dbReference type="AlphaFoldDB" id="A0A4S4C099"/>
<evidence type="ECO:0000256" key="6">
    <source>
        <dbReference type="ARBA" id="ARBA00023136"/>
    </source>
</evidence>
<dbReference type="GO" id="GO:0055085">
    <property type="term" value="P:transmembrane transport"/>
    <property type="evidence" value="ECO:0007669"/>
    <property type="project" value="InterPro"/>
</dbReference>
<comment type="caution">
    <text evidence="9">The sequence shown here is derived from an EMBL/GenBank/DDBJ whole genome shotgun (WGS) entry which is preliminary data.</text>
</comment>
<dbReference type="OrthoDB" id="157184at2"/>
<feature type="transmembrane region" description="Helical" evidence="7">
    <location>
        <begin position="108"/>
        <end position="127"/>
    </location>
</feature>
<dbReference type="GO" id="GO:0005886">
    <property type="term" value="C:plasma membrane"/>
    <property type="evidence" value="ECO:0007669"/>
    <property type="project" value="UniProtKB-SubCell"/>
</dbReference>
<dbReference type="SUPFAM" id="SSF161098">
    <property type="entry name" value="MetI-like"/>
    <property type="match status" value="1"/>
</dbReference>
<comment type="subcellular location">
    <subcellularLocation>
        <location evidence="1 7">Cell membrane</location>
        <topology evidence="1 7">Multi-pass membrane protein</topology>
    </subcellularLocation>
</comment>
<proteinExistence type="inferred from homology"/>
<feature type="transmembrane region" description="Helical" evidence="7">
    <location>
        <begin position="181"/>
        <end position="203"/>
    </location>
</feature>
<dbReference type="PANTHER" id="PTHR43744">
    <property type="entry name" value="ABC TRANSPORTER PERMEASE PROTEIN MG189-RELATED-RELATED"/>
    <property type="match status" value="1"/>
</dbReference>
<keyword evidence="4 7" id="KW-0812">Transmembrane</keyword>
<feature type="transmembrane region" description="Helical" evidence="7">
    <location>
        <begin position="264"/>
        <end position="283"/>
    </location>
</feature>
<dbReference type="PROSITE" id="PS50928">
    <property type="entry name" value="ABC_TM1"/>
    <property type="match status" value="1"/>
</dbReference>
<comment type="similarity">
    <text evidence="7">Belongs to the binding-protein-dependent transport system permease family.</text>
</comment>
<evidence type="ECO:0000313" key="9">
    <source>
        <dbReference type="EMBL" id="THF80352.1"/>
    </source>
</evidence>
<keyword evidence="5 7" id="KW-1133">Transmembrane helix</keyword>
<dbReference type="PANTHER" id="PTHR43744:SF9">
    <property type="entry name" value="POLYGALACTURONAN_RHAMNOGALACTURONAN TRANSPORT SYSTEM PERMEASE PROTEIN YTCP"/>
    <property type="match status" value="1"/>
</dbReference>
<keyword evidence="10" id="KW-1185">Reference proteome</keyword>
<feature type="transmembrane region" description="Helical" evidence="7">
    <location>
        <begin position="12"/>
        <end position="30"/>
    </location>
</feature>
<keyword evidence="2 7" id="KW-0813">Transport</keyword>
<gene>
    <name evidence="9" type="ORF">E6C55_10740</name>
</gene>